<keyword evidence="1" id="KW-0175">Coiled coil</keyword>
<evidence type="ECO:0008006" key="4">
    <source>
        <dbReference type="Google" id="ProtNLM"/>
    </source>
</evidence>
<gene>
    <name evidence="2" type="ORF">SAMN02745247_00720</name>
</gene>
<evidence type="ECO:0000313" key="3">
    <source>
        <dbReference type="Proteomes" id="UP000184097"/>
    </source>
</evidence>
<dbReference type="AlphaFoldDB" id="A0A1M7RYX4"/>
<evidence type="ECO:0000256" key="1">
    <source>
        <dbReference type="SAM" id="Coils"/>
    </source>
</evidence>
<proteinExistence type="predicted"/>
<sequence>MAELKCPHCGQAFTVDDTELSSIVKQIRDKEFEKDLRERTSELEKHLQKEHEIELAAQEDKITLKTRQQYEKEKEELTKEIEKIKTSQFEKIEKLSHEHAEQLEEIKDKLRKSEEEKNKLQHELSAFDDKQKLAVLEAVKKVEDEKHALENSFNEKNRELESALLQEKEKGKVLLEQKEKEVEFYKDLKTKMSTKMVGETLEQHCEIQFNQLRATAFKNAYFEKDNDARTGSKGDYIYRECDENGVEIISIMFEMKNEMDETATKHKNEDFFKELDKDRKEKNCEYAVLVSMLESDSELYNAGIVDVSYKYDKMYVVRPQCFIPMITLLRNAAMNALMYKQELATVKNQDIDISNFEDSLMKFKDDFSRNYDIAHKHFDNAIDEIDKTIQHLEKVKKELLGSDNQLRIANSKVEDVSVKKLTKNNPTMKAKFEELNS</sequence>
<name>A0A1M7RYX4_9FIRM</name>
<evidence type="ECO:0000313" key="2">
    <source>
        <dbReference type="EMBL" id="SHN51539.1"/>
    </source>
</evidence>
<dbReference type="PIRSF" id="PIRSF005850">
    <property type="entry name" value="UCP005850"/>
    <property type="match status" value="1"/>
</dbReference>
<reference evidence="2 3" key="1">
    <citation type="submission" date="2016-12" db="EMBL/GenBank/DDBJ databases">
        <authorList>
            <person name="Song W.-J."/>
            <person name="Kurnit D.M."/>
        </authorList>
    </citation>
    <scope>NUCLEOTIDE SEQUENCE [LARGE SCALE GENOMIC DNA]</scope>
    <source>
        <strain evidence="2 3">DSM 14810</strain>
    </source>
</reference>
<protein>
    <recommendedName>
        <fullName evidence="4">DUF2130 domain-containing protein</fullName>
    </recommendedName>
</protein>
<dbReference type="RefSeq" id="WP_072701027.1">
    <property type="nucleotide sequence ID" value="NZ_FRDH01000003.1"/>
</dbReference>
<dbReference type="EMBL" id="FRDH01000003">
    <property type="protein sequence ID" value="SHN51539.1"/>
    <property type="molecule type" value="Genomic_DNA"/>
</dbReference>
<dbReference type="InterPro" id="IPR019219">
    <property type="entry name" value="DUF2130"/>
</dbReference>
<feature type="coiled-coil region" evidence="1">
    <location>
        <begin position="67"/>
        <end position="195"/>
    </location>
</feature>
<accession>A0A1M7RYX4</accession>
<dbReference type="Pfam" id="PF09903">
    <property type="entry name" value="DUF2130"/>
    <property type="match status" value="1"/>
</dbReference>
<dbReference type="Proteomes" id="UP000184097">
    <property type="component" value="Unassembled WGS sequence"/>
</dbReference>
<organism evidence="2 3">
    <name type="scientific">Butyrivibrio hungatei DSM 14810</name>
    <dbReference type="NCBI Taxonomy" id="1121132"/>
    <lineage>
        <taxon>Bacteria</taxon>
        <taxon>Bacillati</taxon>
        <taxon>Bacillota</taxon>
        <taxon>Clostridia</taxon>
        <taxon>Lachnospirales</taxon>
        <taxon>Lachnospiraceae</taxon>
        <taxon>Butyrivibrio</taxon>
    </lineage>
</organism>